<reference evidence="3" key="1">
    <citation type="journal article" date="2020" name="bioRxiv">
        <title>Comparative genomics of Chlamydomonas.</title>
        <authorList>
            <person name="Craig R.J."/>
            <person name="Hasan A.R."/>
            <person name="Ness R.W."/>
            <person name="Keightley P.D."/>
        </authorList>
    </citation>
    <scope>NUCLEOTIDE SEQUENCE</scope>
    <source>
        <strain evidence="3">CCAP 11/70</strain>
    </source>
</reference>
<dbReference type="AlphaFoldDB" id="A0A836BQU6"/>
<evidence type="ECO:0000256" key="2">
    <source>
        <dbReference type="SAM" id="MobiDB-lite"/>
    </source>
</evidence>
<comment type="caution">
    <text evidence="3">The sequence shown here is derived from an EMBL/GenBank/DDBJ whole genome shotgun (WGS) entry which is preliminary data.</text>
</comment>
<accession>A0A836BQU6</accession>
<sequence length="422" mass="45046">MANQQASDPPAMEPRRCAGLYDAATAPRAGGGADRSGAGDQPGTEEHGAVLAAEAEVDWALLPRELLQQARWVAAARAVPAFSRALVEVKREDVLRGRPRELFFALELLWRRHERRRQWPVERSLEQGSVAAGLEEEDGALRAADLEPAAWDLDDPAWRQGRWEEAKRMMRSPEFPERALHGGIPLGTAALTLLRRRTGAASGSGSEPGPRLPLLVPTEVAAHSATAGGLAKWLMGTQELLGAGCEVAMAHFWIWPKIFAWDLEIALSASAPKIHKDSASAQLAYDTARAEHMGSVVTSVAAAAKLAGAKQHVLSLARWSAVSTFGSLQAIVSAVSPRLAELGLAGLPALPPEDVALSEMLAAAEQVREALAAAAAEGAGLTAALLNATEVVSHLQYLVREAEAKEENIEEQVQGLLKKFDD</sequence>
<keyword evidence="4" id="KW-1185">Reference proteome</keyword>
<keyword evidence="1" id="KW-0175">Coiled coil</keyword>
<evidence type="ECO:0000256" key="1">
    <source>
        <dbReference type="SAM" id="Coils"/>
    </source>
</evidence>
<dbReference type="EMBL" id="JAEHOE010000130">
    <property type="protein sequence ID" value="KAG2485412.1"/>
    <property type="molecule type" value="Genomic_DNA"/>
</dbReference>
<feature type="region of interest" description="Disordered" evidence="2">
    <location>
        <begin position="1"/>
        <end position="46"/>
    </location>
</feature>
<proteinExistence type="predicted"/>
<evidence type="ECO:0000313" key="4">
    <source>
        <dbReference type="Proteomes" id="UP000612055"/>
    </source>
</evidence>
<organism evidence="3 4">
    <name type="scientific">Edaphochlamys debaryana</name>
    <dbReference type="NCBI Taxonomy" id="47281"/>
    <lineage>
        <taxon>Eukaryota</taxon>
        <taxon>Viridiplantae</taxon>
        <taxon>Chlorophyta</taxon>
        <taxon>core chlorophytes</taxon>
        <taxon>Chlorophyceae</taxon>
        <taxon>CS clade</taxon>
        <taxon>Chlamydomonadales</taxon>
        <taxon>Chlamydomonadales incertae sedis</taxon>
        <taxon>Edaphochlamys</taxon>
    </lineage>
</organism>
<dbReference type="Proteomes" id="UP000612055">
    <property type="component" value="Unassembled WGS sequence"/>
</dbReference>
<evidence type="ECO:0000313" key="3">
    <source>
        <dbReference type="EMBL" id="KAG2485412.1"/>
    </source>
</evidence>
<protein>
    <submittedName>
        <fullName evidence="3">Uncharacterized protein</fullName>
    </submittedName>
</protein>
<gene>
    <name evidence="3" type="ORF">HYH03_015898</name>
</gene>
<feature type="coiled-coil region" evidence="1">
    <location>
        <begin position="357"/>
        <end position="419"/>
    </location>
</feature>
<name>A0A836BQU6_9CHLO</name>